<evidence type="ECO:0000313" key="5">
    <source>
        <dbReference type="Proteomes" id="UP001493153"/>
    </source>
</evidence>
<reference evidence="4 5" key="1">
    <citation type="submission" date="2020-09" db="EMBL/GenBank/DDBJ databases">
        <title>Genome sequences of Mycetohabitans spp.</title>
        <authorList>
            <person name="Carter M.E."/>
            <person name="Carpenter S.C.D."/>
            <person name="Bogdanove A.J."/>
        </authorList>
    </citation>
    <scope>NUCLEOTIDE SEQUENCE [LARGE SCALE GENOMIC DNA]</scope>
    <source>
        <strain evidence="4 5">B12</strain>
    </source>
</reference>
<comment type="similarity">
    <text evidence="1">Belongs to the TrhO family.</text>
</comment>
<dbReference type="InterPro" id="IPR036873">
    <property type="entry name" value="Rhodanese-like_dom_sf"/>
</dbReference>
<dbReference type="HAMAP" id="MF_00469">
    <property type="entry name" value="TrhO"/>
    <property type="match status" value="1"/>
</dbReference>
<dbReference type="PANTHER" id="PTHR43268">
    <property type="entry name" value="THIOSULFATE SULFURTRANSFERASE/RHODANESE-LIKE DOMAIN-CONTAINING PROTEIN 2"/>
    <property type="match status" value="1"/>
</dbReference>
<evidence type="ECO:0000256" key="2">
    <source>
        <dbReference type="SAM" id="MobiDB-lite"/>
    </source>
</evidence>
<feature type="region of interest" description="Disordered" evidence="2">
    <location>
        <begin position="285"/>
        <end position="307"/>
    </location>
</feature>
<dbReference type="NCBIfam" id="NF003703">
    <property type="entry name" value="PRK05320.1"/>
    <property type="match status" value="1"/>
</dbReference>
<keyword evidence="1" id="KW-0819">tRNA processing</keyword>
<dbReference type="SUPFAM" id="SSF52821">
    <property type="entry name" value="Rhodanese/Cell cycle control phosphatase"/>
    <property type="match status" value="1"/>
</dbReference>
<evidence type="ECO:0000256" key="1">
    <source>
        <dbReference type="HAMAP-Rule" id="MF_00469"/>
    </source>
</evidence>
<dbReference type="Pfam" id="PF00581">
    <property type="entry name" value="Rhodanese"/>
    <property type="match status" value="1"/>
</dbReference>
<proteinExistence type="inferred from homology"/>
<gene>
    <name evidence="1" type="primary">trhO</name>
    <name evidence="4" type="ORF">IHE29_05990</name>
</gene>
<dbReference type="InterPro" id="IPR020936">
    <property type="entry name" value="TrhO"/>
</dbReference>
<dbReference type="InterPro" id="IPR001763">
    <property type="entry name" value="Rhodanese-like_dom"/>
</dbReference>
<dbReference type="Pfam" id="PF17773">
    <property type="entry name" value="UPF0176_N"/>
    <property type="match status" value="1"/>
</dbReference>
<feature type="domain" description="Rhodanese" evidence="3">
    <location>
        <begin position="132"/>
        <end position="226"/>
    </location>
</feature>
<dbReference type="Gene3D" id="3.30.70.100">
    <property type="match status" value="1"/>
</dbReference>
<keyword evidence="5" id="KW-1185">Reference proteome</keyword>
<sequence length="307" mass="34051">MSIVNLAAYKFISLDAIDTWRPVLRQRCDALALRGTILLAPEGINLFIAGSREATDTFIDYLRTDPMFGGKFADLPFKQSLSDKQPFRRMLVRLKREIITMKSPAIRPEAGRAPAVDARTLKQWLDHGRDDAGRPVVMLDTRNAFEVDVGTFDNAIDYRLTKFSEFPDAVASHRDALAGKTVVSFCTGGIRCEKAAIHMHNIGIDSVYQLDGGILKYFEEVGGAHYHGDCFVFDHRTALNPQLEPTGTVQCFACRAVVTPTEQQSPLYVAGEQCPHCANDARPSFETSAQTPHDARPVGSRRARLAH</sequence>
<dbReference type="SMART" id="SM00450">
    <property type="entry name" value="RHOD"/>
    <property type="match status" value="1"/>
</dbReference>
<evidence type="ECO:0000313" key="4">
    <source>
        <dbReference type="EMBL" id="WXK38851.1"/>
    </source>
</evidence>
<accession>A0ABZ2Q0L5</accession>
<dbReference type="PANTHER" id="PTHR43268:SF3">
    <property type="entry name" value="RHODANESE-LIKE DOMAIN-CONTAINING PROTEIN 7-RELATED"/>
    <property type="match status" value="1"/>
</dbReference>
<organism evidence="4 5">
    <name type="scientific">Mycetohabitans rhizoxinica</name>
    <dbReference type="NCBI Taxonomy" id="412963"/>
    <lineage>
        <taxon>Bacteria</taxon>
        <taxon>Pseudomonadati</taxon>
        <taxon>Pseudomonadota</taxon>
        <taxon>Betaproteobacteria</taxon>
        <taxon>Burkholderiales</taxon>
        <taxon>Burkholderiaceae</taxon>
        <taxon>Mycetohabitans</taxon>
    </lineage>
</organism>
<name>A0ABZ2Q0L5_9BURK</name>
<protein>
    <recommendedName>
        <fullName evidence="1">tRNA uridine(34) hydroxylase</fullName>
        <ecNumber evidence="1">1.14.-.-</ecNumber>
    </recommendedName>
    <alternativeName>
        <fullName evidence="1">tRNA hydroxylation protein O</fullName>
    </alternativeName>
</protein>
<evidence type="ECO:0000259" key="3">
    <source>
        <dbReference type="PROSITE" id="PS50206"/>
    </source>
</evidence>
<keyword evidence="1" id="KW-0560">Oxidoreductase</keyword>
<dbReference type="Proteomes" id="UP001493153">
    <property type="component" value="Chromosome"/>
</dbReference>
<dbReference type="RefSeq" id="WP_338911458.1">
    <property type="nucleotide sequence ID" value="NZ_CP062176.1"/>
</dbReference>
<dbReference type="PROSITE" id="PS50206">
    <property type="entry name" value="RHODANESE_3"/>
    <property type="match status" value="1"/>
</dbReference>
<dbReference type="InterPro" id="IPR040503">
    <property type="entry name" value="TRHO_N"/>
</dbReference>
<dbReference type="EC" id="1.14.-.-" evidence="1"/>
<comment type="catalytic activity">
    <reaction evidence="1">
        <text>uridine(34) in tRNA + AH2 + O2 = 5-hydroxyuridine(34) in tRNA + A + H2O</text>
        <dbReference type="Rhea" id="RHEA:64224"/>
        <dbReference type="Rhea" id="RHEA-COMP:11727"/>
        <dbReference type="Rhea" id="RHEA-COMP:13381"/>
        <dbReference type="ChEBI" id="CHEBI:13193"/>
        <dbReference type="ChEBI" id="CHEBI:15377"/>
        <dbReference type="ChEBI" id="CHEBI:15379"/>
        <dbReference type="ChEBI" id="CHEBI:17499"/>
        <dbReference type="ChEBI" id="CHEBI:65315"/>
        <dbReference type="ChEBI" id="CHEBI:136877"/>
    </reaction>
</comment>
<dbReference type="EMBL" id="CP062176">
    <property type="protein sequence ID" value="WXK38851.1"/>
    <property type="molecule type" value="Genomic_DNA"/>
</dbReference>
<comment type="function">
    <text evidence="1">Catalyzes oxygen-dependent 5-hydroxyuridine (ho5U) modification at position 34 in tRNAs.</text>
</comment>
<dbReference type="Gene3D" id="3.40.250.10">
    <property type="entry name" value="Rhodanese-like domain"/>
    <property type="match status" value="1"/>
</dbReference>